<evidence type="ECO:0000313" key="1">
    <source>
        <dbReference type="EMBL" id="QEG08790.1"/>
    </source>
</evidence>
<dbReference type="RefSeq" id="YP_009846874.1">
    <property type="nucleotide sequence ID" value="NC_048772.1"/>
</dbReference>
<dbReference type="GeneID" id="55617246"/>
<gene>
    <name evidence="1" type="primary">4L372XY_075</name>
</gene>
<evidence type="ECO:0000313" key="2">
    <source>
        <dbReference type="Proteomes" id="UP000325103"/>
    </source>
</evidence>
<keyword evidence="2" id="KW-1185">Reference proteome</keyword>
<name>A0A5B9N9T0_9CAUD</name>
<protein>
    <submittedName>
        <fullName evidence="1">Uncharacterized protein</fullName>
    </submittedName>
</protein>
<sequence length="98" mass="11544">MAINISNEDWVDMIWGAYNKARDLAIQNGIEDKEIRGALHFGPAHILWEDQNFKLQDIKWCLDNFDNFTGKHSKECLEYVKYSLLELIIIHEMFDVVD</sequence>
<dbReference type="Proteomes" id="UP000325103">
    <property type="component" value="Segment"/>
</dbReference>
<organism evidence="1 2">
    <name type="scientific">Aeromonas phage 4L372XY</name>
    <dbReference type="NCBI Taxonomy" id="2588520"/>
    <lineage>
        <taxon>Viruses</taxon>
        <taxon>Duplodnaviria</taxon>
        <taxon>Heunggongvirae</taxon>
        <taxon>Uroviricota</taxon>
        <taxon>Caudoviricetes</taxon>
        <taxon>Plateaulakevirus</taxon>
        <taxon>Plateaulakevirus pv4L372XY</taxon>
    </lineage>
</organism>
<dbReference type="EMBL" id="MK813941">
    <property type="protein sequence ID" value="QEG08790.1"/>
    <property type="molecule type" value="Genomic_DNA"/>
</dbReference>
<accession>A0A5B9N9T0</accession>
<proteinExistence type="predicted"/>
<reference evidence="1 2" key="1">
    <citation type="submission" date="2019-04" db="EMBL/GenBank/DDBJ databases">
        <title>Nine Novel Phages from a Plateau Lake in Southwest China Provide Insights into Aeromonas Phage Diversity.</title>
        <authorList>
            <person name="Xiao W."/>
            <person name="Bai M."/>
            <person name="Wang Y."/>
            <person name="Cui X."/>
        </authorList>
    </citation>
    <scope>NUCLEOTIDE SEQUENCE [LARGE SCALE GENOMIC DNA]</scope>
</reference>
<dbReference type="KEGG" id="vg:55617246"/>